<accession>A0A6C0DQ43</accession>
<name>A0A6C0DQ43_9ZZZZ</name>
<reference evidence="1" key="1">
    <citation type="journal article" date="2020" name="Nature">
        <title>Giant virus diversity and host interactions through global metagenomics.</title>
        <authorList>
            <person name="Schulz F."/>
            <person name="Roux S."/>
            <person name="Paez-Espino D."/>
            <person name="Jungbluth S."/>
            <person name="Walsh D.A."/>
            <person name="Denef V.J."/>
            <person name="McMahon K.D."/>
            <person name="Konstantinidis K.T."/>
            <person name="Eloe-Fadrosh E.A."/>
            <person name="Kyrpides N.C."/>
            <person name="Woyke T."/>
        </authorList>
    </citation>
    <scope>NUCLEOTIDE SEQUENCE</scope>
    <source>
        <strain evidence="1">GVMAG-M-3300023174-49</strain>
    </source>
</reference>
<proteinExistence type="predicted"/>
<organism evidence="1">
    <name type="scientific">viral metagenome</name>
    <dbReference type="NCBI Taxonomy" id="1070528"/>
    <lineage>
        <taxon>unclassified sequences</taxon>
        <taxon>metagenomes</taxon>
        <taxon>organismal metagenomes</taxon>
    </lineage>
</organism>
<sequence length="172" mass="20541">MSANRTILKTFQQQSKYILMTSRFNNQTWQENINYREKQKNIDCIYCSPEPISLSVPNDSIMFILEMNNDIDKIIGIGMVRNKPICGKYFVYDNGNYNRYVYIGKNRIPREEMTAEEDEIMKVFDILCFTGNRHMKRGQGIKKFPVEMLYRCSQKLDLVDFIRKMFKDRIKK</sequence>
<dbReference type="AlphaFoldDB" id="A0A6C0DQ43"/>
<evidence type="ECO:0000313" key="1">
    <source>
        <dbReference type="EMBL" id="QHT19038.1"/>
    </source>
</evidence>
<dbReference type="EMBL" id="MN739661">
    <property type="protein sequence ID" value="QHT19038.1"/>
    <property type="molecule type" value="Genomic_DNA"/>
</dbReference>
<protein>
    <submittedName>
        <fullName evidence="1">Uncharacterized protein</fullName>
    </submittedName>
</protein>